<dbReference type="SUPFAM" id="SSF53335">
    <property type="entry name" value="S-adenosyl-L-methionine-dependent methyltransferases"/>
    <property type="match status" value="1"/>
</dbReference>
<dbReference type="Gene3D" id="3.40.50.150">
    <property type="entry name" value="Vaccinia Virus protein VP39"/>
    <property type="match status" value="1"/>
</dbReference>
<evidence type="ECO:0000313" key="5">
    <source>
        <dbReference type="EMBL" id="MFC4562851.1"/>
    </source>
</evidence>
<keyword evidence="5" id="KW-0489">Methyltransferase</keyword>
<dbReference type="PRINTS" id="PR00507">
    <property type="entry name" value="N12N6MTFRASE"/>
</dbReference>
<keyword evidence="5" id="KW-0808">Transferase</keyword>
<sequence length="716" mass="77420">MSQQVSVLVTAADISRLAGVTRATVSNWRRRHSDFPAPVGGTDTSPTYDLNAVRAWLADRGQLPEDSPADKLRTDVLHLEAGSGKTFLISTVLAAALLSRRRLDALPELPDDELLLWGRSARGDVGEDVPGGDEADLDDAESAELLRTVLRAVIAEGPETTAAILARRLVEDSGASGTYTTPAPLARLMAELLRDRADAPLGTVLDPACGSGSLLVEAAGAGARKLFGQDILTGQAAHAAVRLRLTAPKAKTTVRSGDSLRSDAFPDLEADAVLCNPPYGVRNWGHDELAYDERWAYGVPPKGEPELAWVQHCLSHLAPGGRAVLLLPPAVAERAGARRIRTQLLRDSILRALVALPPGAAPPLHIGLHLWVLERPGTQGHVPENVLFVDAANDVVADGRGPDWVGLRQTVLSAWREYGQASDDFTGVPGTAQVVPLIDLLTEVADLTPARHVRTVRNSASPEQQARNGKRSLNLVYREASELIRVTEHATWPPSGEQPREWRTATVADLLRGGALTLLHASHPGRRTRSGESRRTEHVRPHPAPESAQRLVLLTANDVLEGRLASGTKTYFSPDGLPPMIKKADVLLPEVLRGGAPLVARVAQPEEASCYLGPELLLFRPDQRRLDPWFLAGFLAEEQNINAAVTGTSIVRVEPRRLRVPLLPLAEQRRYGEAFRRLYDLHAAARRTAHAAEESTRILKAGLTGGALLPPRHEKM</sequence>
<dbReference type="InterPro" id="IPR044946">
    <property type="entry name" value="Restrct_endonuc_typeI_TRD_sf"/>
</dbReference>
<dbReference type="PANTHER" id="PTHR42998">
    <property type="entry name" value="TYPE I RESTRICTION ENZYME HINDVIIP M PROTEIN-RELATED"/>
    <property type="match status" value="1"/>
</dbReference>
<evidence type="ECO:0000256" key="1">
    <source>
        <dbReference type="ARBA" id="ARBA00022747"/>
    </source>
</evidence>
<dbReference type="PANTHER" id="PTHR42998:SF1">
    <property type="entry name" value="TYPE I RESTRICTION ENZYME HINDI METHYLASE SUBUNIT"/>
    <property type="match status" value="1"/>
</dbReference>
<dbReference type="PROSITE" id="PS00092">
    <property type="entry name" value="N6_MTASE"/>
    <property type="match status" value="1"/>
</dbReference>
<dbReference type="RefSeq" id="WP_378574395.1">
    <property type="nucleotide sequence ID" value="NZ_JBHSFQ010000011.1"/>
</dbReference>
<gene>
    <name evidence="5" type="ORF">ACFO4E_13370</name>
</gene>
<dbReference type="EMBL" id="JBHSFQ010000011">
    <property type="protein sequence ID" value="MFC4562851.1"/>
    <property type="molecule type" value="Genomic_DNA"/>
</dbReference>
<dbReference type="InterPro" id="IPR029063">
    <property type="entry name" value="SAM-dependent_MTases_sf"/>
</dbReference>
<dbReference type="GO" id="GO:0008168">
    <property type="term" value="F:methyltransferase activity"/>
    <property type="evidence" value="ECO:0007669"/>
    <property type="project" value="UniProtKB-KW"/>
</dbReference>
<evidence type="ECO:0000256" key="3">
    <source>
        <dbReference type="SAM" id="MobiDB-lite"/>
    </source>
</evidence>
<feature type="compositionally biased region" description="Basic and acidic residues" evidence="3">
    <location>
        <begin position="529"/>
        <end position="540"/>
    </location>
</feature>
<keyword evidence="1" id="KW-0680">Restriction system</keyword>
<dbReference type="CDD" id="cd02440">
    <property type="entry name" value="AdoMet_MTases"/>
    <property type="match status" value="1"/>
</dbReference>
<dbReference type="Gene3D" id="3.90.220.20">
    <property type="entry name" value="DNA methylase specificity domains"/>
    <property type="match status" value="1"/>
</dbReference>
<comment type="caution">
    <text evidence="5">The sequence shown here is derived from an EMBL/GenBank/DDBJ whole genome shotgun (WGS) entry which is preliminary data.</text>
</comment>
<dbReference type="InterPro" id="IPR036388">
    <property type="entry name" value="WH-like_DNA-bd_sf"/>
</dbReference>
<protein>
    <submittedName>
        <fullName evidence="5">N-6 DNA methylase</fullName>
    </submittedName>
</protein>
<dbReference type="Pfam" id="PF02384">
    <property type="entry name" value="N6_Mtase"/>
    <property type="match status" value="1"/>
</dbReference>
<name>A0ABV9DXL4_9ACTN</name>
<dbReference type="Proteomes" id="UP001595923">
    <property type="component" value="Unassembled WGS sequence"/>
</dbReference>
<evidence type="ECO:0000256" key="2">
    <source>
        <dbReference type="ARBA" id="ARBA00023125"/>
    </source>
</evidence>
<evidence type="ECO:0000313" key="6">
    <source>
        <dbReference type="Proteomes" id="UP001595923"/>
    </source>
</evidence>
<dbReference type="GO" id="GO:0032259">
    <property type="term" value="P:methylation"/>
    <property type="evidence" value="ECO:0007669"/>
    <property type="project" value="UniProtKB-KW"/>
</dbReference>
<feature type="domain" description="DNA methylase adenine-specific" evidence="4">
    <location>
        <begin position="172"/>
        <end position="399"/>
    </location>
</feature>
<proteinExistence type="predicted"/>
<evidence type="ECO:0000259" key="4">
    <source>
        <dbReference type="Pfam" id="PF02384"/>
    </source>
</evidence>
<keyword evidence="6" id="KW-1185">Reference proteome</keyword>
<accession>A0ABV9DXL4</accession>
<dbReference type="InterPro" id="IPR052916">
    <property type="entry name" value="Type-I_RE_MTase_Subunit"/>
</dbReference>
<organism evidence="5 6">
    <name type="scientific">Nocardiopsis mangrovi</name>
    <dbReference type="NCBI Taxonomy" id="1179818"/>
    <lineage>
        <taxon>Bacteria</taxon>
        <taxon>Bacillati</taxon>
        <taxon>Actinomycetota</taxon>
        <taxon>Actinomycetes</taxon>
        <taxon>Streptosporangiales</taxon>
        <taxon>Nocardiopsidaceae</taxon>
        <taxon>Nocardiopsis</taxon>
    </lineage>
</organism>
<dbReference type="Gene3D" id="1.10.10.10">
    <property type="entry name" value="Winged helix-like DNA-binding domain superfamily/Winged helix DNA-binding domain"/>
    <property type="match status" value="1"/>
</dbReference>
<dbReference type="InterPro" id="IPR002052">
    <property type="entry name" value="DNA_methylase_N6_adenine_CS"/>
</dbReference>
<dbReference type="InterPro" id="IPR003356">
    <property type="entry name" value="DNA_methylase_A-5"/>
</dbReference>
<feature type="region of interest" description="Disordered" evidence="3">
    <location>
        <begin position="523"/>
        <end position="546"/>
    </location>
</feature>
<dbReference type="SUPFAM" id="SSF116734">
    <property type="entry name" value="DNA methylase specificity domain"/>
    <property type="match status" value="1"/>
</dbReference>
<reference evidence="6" key="1">
    <citation type="journal article" date="2019" name="Int. J. Syst. Evol. Microbiol.">
        <title>The Global Catalogue of Microorganisms (GCM) 10K type strain sequencing project: providing services to taxonomists for standard genome sequencing and annotation.</title>
        <authorList>
            <consortium name="The Broad Institute Genomics Platform"/>
            <consortium name="The Broad Institute Genome Sequencing Center for Infectious Disease"/>
            <person name="Wu L."/>
            <person name="Ma J."/>
        </authorList>
    </citation>
    <scope>NUCLEOTIDE SEQUENCE [LARGE SCALE GENOMIC DNA]</scope>
    <source>
        <strain evidence="6">XZYJ18</strain>
    </source>
</reference>
<keyword evidence="2" id="KW-0238">DNA-binding</keyword>